<keyword evidence="7" id="KW-1185">Reference proteome</keyword>
<evidence type="ECO:0000256" key="4">
    <source>
        <dbReference type="ARBA" id="ARBA00023136"/>
    </source>
</evidence>
<gene>
    <name evidence="6" type="ORF">BOTCAL_0154g00150</name>
</gene>
<dbReference type="Proteomes" id="UP000297299">
    <property type="component" value="Unassembled WGS sequence"/>
</dbReference>
<dbReference type="Gene3D" id="1.20.1250.20">
    <property type="entry name" value="MFS general substrate transporter like domains"/>
    <property type="match status" value="1"/>
</dbReference>
<dbReference type="GO" id="GO:0005886">
    <property type="term" value="C:plasma membrane"/>
    <property type="evidence" value="ECO:0007669"/>
    <property type="project" value="TreeGrafter"/>
</dbReference>
<proteinExistence type="predicted"/>
<evidence type="ECO:0000256" key="5">
    <source>
        <dbReference type="SAM" id="Phobius"/>
    </source>
</evidence>
<feature type="transmembrane region" description="Helical" evidence="5">
    <location>
        <begin position="70"/>
        <end position="91"/>
    </location>
</feature>
<dbReference type="GO" id="GO:0022857">
    <property type="term" value="F:transmembrane transporter activity"/>
    <property type="evidence" value="ECO:0007669"/>
    <property type="project" value="TreeGrafter"/>
</dbReference>
<keyword evidence="3 5" id="KW-1133">Transmembrane helix</keyword>
<evidence type="ECO:0000313" key="7">
    <source>
        <dbReference type="Proteomes" id="UP000297299"/>
    </source>
</evidence>
<dbReference type="AlphaFoldDB" id="A0A4Y8D2Q9"/>
<reference evidence="6 7" key="1">
    <citation type="submission" date="2017-11" db="EMBL/GenBank/DDBJ databases">
        <title>Comparative genomics of Botrytis spp.</title>
        <authorList>
            <person name="Valero-Jimenez C.A."/>
            <person name="Tapia P."/>
            <person name="Veloso J."/>
            <person name="Silva-Moreno E."/>
            <person name="Staats M."/>
            <person name="Valdes J.H."/>
            <person name="Van Kan J.A.L."/>
        </authorList>
    </citation>
    <scope>NUCLEOTIDE SEQUENCE [LARGE SCALE GENOMIC DNA]</scope>
    <source>
        <strain evidence="6 7">MUCL2830</strain>
    </source>
</reference>
<evidence type="ECO:0000256" key="3">
    <source>
        <dbReference type="ARBA" id="ARBA00022989"/>
    </source>
</evidence>
<evidence type="ECO:0000313" key="6">
    <source>
        <dbReference type="EMBL" id="TEY63554.1"/>
    </source>
</evidence>
<accession>A0A4Y8D2Q9</accession>
<comment type="caution">
    <text evidence="6">The sequence shown here is derived from an EMBL/GenBank/DDBJ whole genome shotgun (WGS) entry which is preliminary data.</text>
</comment>
<evidence type="ECO:0008006" key="8">
    <source>
        <dbReference type="Google" id="ProtNLM"/>
    </source>
</evidence>
<name>A0A4Y8D2Q9_9HELO</name>
<dbReference type="PANTHER" id="PTHR23501:SF3">
    <property type="entry name" value="MAJOR FACILITATOR SUPERFAMILY (MFS) PROFILE DOMAIN-CONTAINING PROTEIN"/>
    <property type="match status" value="1"/>
</dbReference>
<dbReference type="EMBL" id="PHWZ01000154">
    <property type="protein sequence ID" value="TEY63554.1"/>
    <property type="molecule type" value="Genomic_DNA"/>
</dbReference>
<feature type="transmembrane region" description="Helical" evidence="5">
    <location>
        <begin position="103"/>
        <end position="125"/>
    </location>
</feature>
<keyword evidence="4 5" id="KW-0472">Membrane</keyword>
<feature type="transmembrane region" description="Helical" evidence="5">
    <location>
        <begin position="166"/>
        <end position="184"/>
    </location>
</feature>
<dbReference type="OrthoDB" id="4078873at2759"/>
<evidence type="ECO:0000256" key="2">
    <source>
        <dbReference type="ARBA" id="ARBA00022692"/>
    </source>
</evidence>
<dbReference type="InterPro" id="IPR036259">
    <property type="entry name" value="MFS_trans_sf"/>
</dbReference>
<protein>
    <recommendedName>
        <fullName evidence="8">Major facilitator superfamily (MFS) profile domain-containing protein</fullName>
    </recommendedName>
</protein>
<organism evidence="6 7">
    <name type="scientific">Botryotinia calthae</name>
    <dbReference type="NCBI Taxonomy" id="38488"/>
    <lineage>
        <taxon>Eukaryota</taxon>
        <taxon>Fungi</taxon>
        <taxon>Dikarya</taxon>
        <taxon>Ascomycota</taxon>
        <taxon>Pezizomycotina</taxon>
        <taxon>Leotiomycetes</taxon>
        <taxon>Helotiales</taxon>
        <taxon>Sclerotiniaceae</taxon>
        <taxon>Botryotinia</taxon>
    </lineage>
</organism>
<keyword evidence="2 5" id="KW-0812">Transmembrane</keyword>
<comment type="subcellular location">
    <subcellularLocation>
        <location evidence="1">Membrane</location>
        <topology evidence="1">Multi-pass membrane protein</topology>
    </subcellularLocation>
</comment>
<evidence type="ECO:0000256" key="1">
    <source>
        <dbReference type="ARBA" id="ARBA00004141"/>
    </source>
</evidence>
<feature type="transmembrane region" description="Helical" evidence="5">
    <location>
        <begin position="137"/>
        <end position="154"/>
    </location>
</feature>
<sequence>MKFRFNNLTPNEVPVAEDTAHISSVDEEKAPTTTANVLSKDDSEVINKEFQHDVQAAEAINQVWTRNHLIMAYILIWIVEFLLTCASGLAGTLTPYVTSSFQAHSLTATTSIISSLIAGLIKLPYAKLMDIWGRPQAFCVMVASFTLGMVMMAGCNDVKTYYAAQVFYYVGYNGISFTLTIFIADTTQLKSRAWWIAFSSSPWMV</sequence>
<dbReference type="PANTHER" id="PTHR23501">
    <property type="entry name" value="MAJOR FACILITATOR SUPERFAMILY"/>
    <property type="match status" value="1"/>
</dbReference>
<dbReference type="SUPFAM" id="SSF103473">
    <property type="entry name" value="MFS general substrate transporter"/>
    <property type="match status" value="1"/>
</dbReference>